<proteinExistence type="predicted"/>
<accession>A0A656YXB9</accession>
<sequence>MKIGVLTTQPFPDQSLEEVLEYLSDMGVECVELSCGGFLGSTHMDPEKALEDKSERRRISNLLKEYDMEISAISAHGNPIHPQEEKAETYDNDLRTAIELASKLDVGVVNGFSGCPGASEDAKYPNWITFPWPGEHTEALEWQWEECIIPYWTDLSEFADEKDVDIGIEMHPNMSVYNPETMIKLREETNDRIGANFDPSHLYWQGIDVLEAIQELGERDAIKHFHAKDTRIYDHHRRLNGVLDAKPLSDIRNRAWNFRSVGYGHGESHWKDIISTLRLVGYDDVLSIEHEDLLASTQEGLEKAIDLLKRAAFREERKGEDHWL</sequence>
<evidence type="ECO:0000313" key="3">
    <source>
        <dbReference type="Proteomes" id="UP000070257"/>
    </source>
</evidence>
<name>A0A656YXB9_9EURY</name>
<evidence type="ECO:0000259" key="1">
    <source>
        <dbReference type="Pfam" id="PF01261"/>
    </source>
</evidence>
<feature type="domain" description="Xylose isomerase-like TIM barrel" evidence="1">
    <location>
        <begin position="21"/>
        <end position="309"/>
    </location>
</feature>
<dbReference type="Gene3D" id="3.20.20.150">
    <property type="entry name" value="Divalent-metal-dependent TIM barrel enzymes"/>
    <property type="match status" value="1"/>
</dbReference>
<protein>
    <submittedName>
        <fullName evidence="2">Xylose isomerase</fullName>
    </submittedName>
</protein>
<dbReference type="PANTHER" id="PTHR12110:SF21">
    <property type="entry name" value="XYLOSE ISOMERASE-LIKE TIM BARREL DOMAIN-CONTAINING PROTEIN"/>
    <property type="match status" value="1"/>
</dbReference>
<dbReference type="InterPro" id="IPR036237">
    <property type="entry name" value="Xyl_isomerase-like_sf"/>
</dbReference>
<dbReference type="InterPro" id="IPR013022">
    <property type="entry name" value="Xyl_isomerase-like_TIM-brl"/>
</dbReference>
<comment type="caution">
    <text evidence="2">The sequence shown here is derived from an EMBL/GenBank/DDBJ whole genome shotgun (WGS) entry which is preliminary data.</text>
</comment>
<dbReference type="InterPro" id="IPR050312">
    <property type="entry name" value="IolE/XylAMocC-like"/>
</dbReference>
<gene>
    <name evidence="2" type="ORF">AKJ39_00295</name>
</gene>
<dbReference type="SUPFAM" id="SSF51658">
    <property type="entry name" value="Xylose isomerase-like"/>
    <property type="match status" value="1"/>
</dbReference>
<dbReference type="Proteomes" id="UP000070257">
    <property type="component" value="Unassembled WGS sequence"/>
</dbReference>
<dbReference type="PANTHER" id="PTHR12110">
    <property type="entry name" value="HYDROXYPYRUVATE ISOMERASE"/>
    <property type="match status" value="1"/>
</dbReference>
<keyword evidence="2" id="KW-0413">Isomerase</keyword>
<dbReference type="AlphaFoldDB" id="A0A656YXB9"/>
<dbReference type="EMBL" id="LHXT01000002">
    <property type="protein sequence ID" value="KXA98900.1"/>
    <property type="molecule type" value="Genomic_DNA"/>
</dbReference>
<reference evidence="2 3" key="1">
    <citation type="journal article" date="2016" name="Sci. Rep.">
        <title>Metabolic traits of an uncultured archaeal lineage -MSBL1- from brine pools of the Red Sea.</title>
        <authorList>
            <person name="Mwirichia R."/>
            <person name="Alam I."/>
            <person name="Rashid M."/>
            <person name="Vinu M."/>
            <person name="Ba-Alawi W."/>
            <person name="Anthony Kamau A."/>
            <person name="Kamanda Ngugi D."/>
            <person name="Goker M."/>
            <person name="Klenk H.P."/>
            <person name="Bajic V."/>
            <person name="Stingl U."/>
        </authorList>
    </citation>
    <scope>NUCLEOTIDE SEQUENCE [LARGE SCALE GENOMIC DNA]</scope>
    <source>
        <strain evidence="2">SCGC-AAA259J03</strain>
    </source>
</reference>
<dbReference type="GO" id="GO:0016853">
    <property type="term" value="F:isomerase activity"/>
    <property type="evidence" value="ECO:0007669"/>
    <property type="project" value="UniProtKB-KW"/>
</dbReference>
<keyword evidence="3" id="KW-1185">Reference proteome</keyword>
<dbReference type="Pfam" id="PF01261">
    <property type="entry name" value="AP_endonuc_2"/>
    <property type="match status" value="1"/>
</dbReference>
<evidence type="ECO:0000313" key="2">
    <source>
        <dbReference type="EMBL" id="KXA98900.1"/>
    </source>
</evidence>
<organism evidence="2 3">
    <name type="scientific">candidate division MSBL1 archaeon SCGC-AAA259J03</name>
    <dbReference type="NCBI Taxonomy" id="1698269"/>
    <lineage>
        <taxon>Archaea</taxon>
        <taxon>Methanobacteriati</taxon>
        <taxon>Methanobacteriota</taxon>
        <taxon>candidate division MSBL1</taxon>
    </lineage>
</organism>